<evidence type="ECO:0000256" key="3">
    <source>
        <dbReference type="ARBA" id="ARBA00022553"/>
    </source>
</evidence>
<keyword evidence="9" id="KW-1133">Transmembrane helix</keyword>
<dbReference type="Gene3D" id="1.20.5.1930">
    <property type="match status" value="1"/>
</dbReference>
<dbReference type="GO" id="GO:0016020">
    <property type="term" value="C:membrane"/>
    <property type="evidence" value="ECO:0007669"/>
    <property type="project" value="InterPro"/>
</dbReference>
<evidence type="ECO:0000256" key="9">
    <source>
        <dbReference type="SAM" id="Phobius"/>
    </source>
</evidence>
<dbReference type="CDD" id="cd16917">
    <property type="entry name" value="HATPase_UhpB-NarQ-NarX-like"/>
    <property type="match status" value="1"/>
</dbReference>
<dbReference type="PANTHER" id="PTHR24421">
    <property type="entry name" value="NITRATE/NITRITE SENSOR PROTEIN NARX-RELATED"/>
    <property type="match status" value="1"/>
</dbReference>
<evidence type="ECO:0000259" key="10">
    <source>
        <dbReference type="SMART" id="SM00387"/>
    </source>
</evidence>
<dbReference type="EC" id="2.7.13.3" evidence="2"/>
<proteinExistence type="predicted"/>
<dbReference type="OrthoDB" id="227596at2"/>
<evidence type="ECO:0000313" key="11">
    <source>
        <dbReference type="EMBL" id="TDD79157.1"/>
    </source>
</evidence>
<dbReference type="InterPro" id="IPR011712">
    <property type="entry name" value="Sig_transdc_His_kin_sub3_dim/P"/>
</dbReference>
<dbReference type="Proteomes" id="UP000294513">
    <property type="component" value="Unassembled WGS sequence"/>
</dbReference>
<evidence type="ECO:0000313" key="12">
    <source>
        <dbReference type="Proteomes" id="UP000294513"/>
    </source>
</evidence>
<evidence type="ECO:0000256" key="5">
    <source>
        <dbReference type="ARBA" id="ARBA00022741"/>
    </source>
</evidence>
<dbReference type="InterPro" id="IPR036890">
    <property type="entry name" value="HATPase_C_sf"/>
</dbReference>
<dbReference type="AlphaFoldDB" id="A0A4V2YUW4"/>
<keyword evidence="6 11" id="KW-0418">Kinase</keyword>
<keyword evidence="9" id="KW-0472">Membrane</keyword>
<dbReference type="GO" id="GO:0046983">
    <property type="term" value="F:protein dimerization activity"/>
    <property type="evidence" value="ECO:0007669"/>
    <property type="project" value="InterPro"/>
</dbReference>
<evidence type="ECO:0000256" key="7">
    <source>
        <dbReference type="ARBA" id="ARBA00022840"/>
    </source>
</evidence>
<sequence length="381" mass="39611">MTVQGWTRVASTAGLGTALLTAISVEALAVTQSWGAWYAAPGAVSAAAVCSLTLAGRRRPLWPAVAALGVAALAVVVTGLAGGDLPAEPGPALVLGLAVLTASALRTLPPGPAAAVTAAGAAVITAGQFAGRPSSSGITAVTALAAAFHLAAVAAGLWLRSLDTRARATTEQVRRAERLELARELHDVVAHHITGIVVQTQGAQVVARRNPEQVSQYLGEIEVAGTDALTAMRRVVGLLRNEDDTAPTTPGPERLGALVDRFHRQGPQVRLTMRHKDADWPPEVTSTVYRVVREALTNVLRHAPKARSVTVTVEEGPQGVTVEVADDAPAAVARPRHRGGYGLLGMRERVETLGGSLRAGPRPVAGWSVRATLPVPEREPR</sequence>
<dbReference type="SUPFAM" id="SSF55874">
    <property type="entry name" value="ATPase domain of HSP90 chaperone/DNA topoisomerase II/histidine kinase"/>
    <property type="match status" value="1"/>
</dbReference>
<dbReference type="Pfam" id="PF02518">
    <property type="entry name" value="HATPase_c"/>
    <property type="match status" value="1"/>
</dbReference>
<accession>A0A4V2YUW4</accession>
<keyword evidence="7" id="KW-0067">ATP-binding</keyword>
<dbReference type="Pfam" id="PF07730">
    <property type="entry name" value="HisKA_3"/>
    <property type="match status" value="1"/>
</dbReference>
<dbReference type="GO" id="GO:0000155">
    <property type="term" value="F:phosphorelay sensor kinase activity"/>
    <property type="evidence" value="ECO:0007669"/>
    <property type="project" value="InterPro"/>
</dbReference>
<keyword evidence="9" id="KW-0812">Transmembrane</keyword>
<feature type="transmembrane region" description="Helical" evidence="9">
    <location>
        <begin position="61"/>
        <end position="83"/>
    </location>
</feature>
<dbReference type="EMBL" id="SMKU01000182">
    <property type="protein sequence ID" value="TDD79157.1"/>
    <property type="molecule type" value="Genomic_DNA"/>
</dbReference>
<dbReference type="PANTHER" id="PTHR24421:SF10">
    <property type="entry name" value="NITRATE_NITRITE SENSOR PROTEIN NARQ"/>
    <property type="match status" value="1"/>
</dbReference>
<feature type="transmembrane region" description="Helical" evidence="9">
    <location>
        <begin position="137"/>
        <end position="159"/>
    </location>
</feature>
<organism evidence="11 12">
    <name type="scientific">Actinomadura rubrisoli</name>
    <dbReference type="NCBI Taxonomy" id="2530368"/>
    <lineage>
        <taxon>Bacteria</taxon>
        <taxon>Bacillati</taxon>
        <taxon>Actinomycetota</taxon>
        <taxon>Actinomycetes</taxon>
        <taxon>Streptosporangiales</taxon>
        <taxon>Thermomonosporaceae</taxon>
        <taxon>Actinomadura</taxon>
    </lineage>
</organism>
<dbReference type="GO" id="GO:0005524">
    <property type="term" value="F:ATP binding"/>
    <property type="evidence" value="ECO:0007669"/>
    <property type="project" value="UniProtKB-KW"/>
</dbReference>
<dbReference type="InterPro" id="IPR003594">
    <property type="entry name" value="HATPase_dom"/>
</dbReference>
<evidence type="ECO:0000256" key="1">
    <source>
        <dbReference type="ARBA" id="ARBA00000085"/>
    </source>
</evidence>
<dbReference type="RefSeq" id="WP_131898566.1">
    <property type="nucleotide sequence ID" value="NZ_SMKU01000182.1"/>
</dbReference>
<feature type="domain" description="Histidine kinase/HSP90-like ATPase" evidence="10">
    <location>
        <begin position="283"/>
        <end position="377"/>
    </location>
</feature>
<dbReference type="InterPro" id="IPR050482">
    <property type="entry name" value="Sensor_HK_TwoCompSys"/>
</dbReference>
<feature type="transmembrane region" description="Helical" evidence="9">
    <location>
        <begin position="37"/>
        <end position="54"/>
    </location>
</feature>
<keyword evidence="3" id="KW-0597">Phosphoprotein</keyword>
<protein>
    <recommendedName>
        <fullName evidence="2">histidine kinase</fullName>
        <ecNumber evidence="2">2.7.13.3</ecNumber>
    </recommendedName>
</protein>
<keyword evidence="12" id="KW-1185">Reference proteome</keyword>
<name>A0A4V2YUW4_9ACTN</name>
<evidence type="ECO:0000256" key="8">
    <source>
        <dbReference type="ARBA" id="ARBA00023012"/>
    </source>
</evidence>
<keyword evidence="4" id="KW-0808">Transferase</keyword>
<evidence type="ECO:0000256" key="2">
    <source>
        <dbReference type="ARBA" id="ARBA00012438"/>
    </source>
</evidence>
<dbReference type="Gene3D" id="3.30.565.10">
    <property type="entry name" value="Histidine kinase-like ATPase, C-terminal domain"/>
    <property type="match status" value="1"/>
</dbReference>
<comment type="caution">
    <text evidence="11">The sequence shown here is derived from an EMBL/GenBank/DDBJ whole genome shotgun (WGS) entry which is preliminary data.</text>
</comment>
<gene>
    <name evidence="11" type="ORF">E1298_28325</name>
</gene>
<dbReference type="SMART" id="SM00387">
    <property type="entry name" value="HATPase_c"/>
    <property type="match status" value="1"/>
</dbReference>
<evidence type="ECO:0000256" key="4">
    <source>
        <dbReference type="ARBA" id="ARBA00022679"/>
    </source>
</evidence>
<keyword evidence="5" id="KW-0547">Nucleotide-binding</keyword>
<evidence type="ECO:0000256" key="6">
    <source>
        <dbReference type="ARBA" id="ARBA00022777"/>
    </source>
</evidence>
<comment type="catalytic activity">
    <reaction evidence="1">
        <text>ATP + protein L-histidine = ADP + protein N-phospho-L-histidine.</text>
        <dbReference type="EC" id="2.7.13.3"/>
    </reaction>
</comment>
<reference evidence="11 12" key="1">
    <citation type="submission" date="2019-03" db="EMBL/GenBank/DDBJ databases">
        <title>Draft genome sequences of novel Actinobacteria.</title>
        <authorList>
            <person name="Sahin N."/>
            <person name="Ay H."/>
            <person name="Saygin H."/>
        </authorList>
    </citation>
    <scope>NUCLEOTIDE SEQUENCE [LARGE SCALE GENOMIC DNA]</scope>
    <source>
        <strain evidence="11 12">H3C3</strain>
    </source>
</reference>
<keyword evidence="8" id="KW-0902">Two-component regulatory system</keyword>